<sequence length="84" mass="9456">MKPAESDWNKFARAQPSVSDRDRAPGMAARAESFIIEREGENLILKIKREDGRVALIELTPDTAFYLREYLSNALACLGMPEDV</sequence>
<organism evidence="2 3">
    <name type="scientific">Thalassobaculum litoreum DSM 18839</name>
    <dbReference type="NCBI Taxonomy" id="1123362"/>
    <lineage>
        <taxon>Bacteria</taxon>
        <taxon>Pseudomonadati</taxon>
        <taxon>Pseudomonadota</taxon>
        <taxon>Alphaproteobacteria</taxon>
        <taxon>Rhodospirillales</taxon>
        <taxon>Thalassobaculaceae</taxon>
        <taxon>Thalassobaculum</taxon>
    </lineage>
</organism>
<protein>
    <submittedName>
        <fullName evidence="2">Uncharacterized protein</fullName>
    </submittedName>
</protein>
<dbReference type="Proteomes" id="UP000198615">
    <property type="component" value="Unassembled WGS sequence"/>
</dbReference>
<name>A0A8G2BJG8_9PROT</name>
<feature type="compositionally biased region" description="Basic and acidic residues" evidence="1">
    <location>
        <begin position="1"/>
        <end position="10"/>
    </location>
</feature>
<evidence type="ECO:0000313" key="2">
    <source>
        <dbReference type="EMBL" id="SDG04834.1"/>
    </source>
</evidence>
<evidence type="ECO:0000256" key="1">
    <source>
        <dbReference type="SAM" id="MobiDB-lite"/>
    </source>
</evidence>
<feature type="region of interest" description="Disordered" evidence="1">
    <location>
        <begin position="1"/>
        <end position="25"/>
    </location>
</feature>
<accession>A0A8G2BJG8</accession>
<gene>
    <name evidence="2" type="ORF">SAMN05660686_03203</name>
</gene>
<dbReference type="EMBL" id="FNBW01000009">
    <property type="protein sequence ID" value="SDG04834.1"/>
    <property type="molecule type" value="Genomic_DNA"/>
</dbReference>
<keyword evidence="3" id="KW-1185">Reference proteome</keyword>
<dbReference type="AlphaFoldDB" id="A0A8G2BJG8"/>
<evidence type="ECO:0000313" key="3">
    <source>
        <dbReference type="Proteomes" id="UP000198615"/>
    </source>
</evidence>
<reference evidence="2 3" key="1">
    <citation type="submission" date="2016-10" db="EMBL/GenBank/DDBJ databases">
        <authorList>
            <person name="Varghese N."/>
            <person name="Submissions S."/>
        </authorList>
    </citation>
    <scope>NUCLEOTIDE SEQUENCE [LARGE SCALE GENOMIC DNA]</scope>
    <source>
        <strain evidence="2 3">DSM 18839</strain>
    </source>
</reference>
<proteinExistence type="predicted"/>
<comment type="caution">
    <text evidence="2">The sequence shown here is derived from an EMBL/GenBank/DDBJ whole genome shotgun (WGS) entry which is preliminary data.</text>
</comment>